<keyword evidence="3" id="KW-1003">Cell membrane</keyword>
<evidence type="ECO:0000256" key="5">
    <source>
        <dbReference type="ARBA" id="ARBA00022692"/>
    </source>
</evidence>
<dbReference type="InterPro" id="IPR001991">
    <property type="entry name" value="Na-dicarboxylate_symporter"/>
</dbReference>
<evidence type="ECO:0000256" key="2">
    <source>
        <dbReference type="ARBA" id="ARBA00022448"/>
    </source>
</evidence>
<sequence>MGEGRQATVQRMRLGFFKRGVVQILIAVACGIVLGRWHPALAVEMKPLSDGFVRLIGMPISLLVFALVVSGIAGMRSQTQAAKIGGKALLYFALMTLLSLLVGVVAALLLHPGNDLEPGFALEELSSLTSSSEYFFAQWQQWQFSEAMLETIPSSFFGAFVEGDIQQVLLLALLFGVALAWSGERGAPIRQMIELLLELLFSLMNLVLKLAPLAAFGAIAFTIGKYGIGSMVPLLKFVATLYLASAAFILLVLALVSQLAGVSLWRLLLYVKDELALVLFTTSSIAALPGLIARMERLGCSPAVVRLVLPAGYSFNLNGTNLYLAVAVIFLAQVQEIPLSLGQLVMLVLVASLTSKGATGVTGSAFVALAATLSALPFMPTEGMVLLLGVERLMKCRSLTNAIGNCVACVAIARWDNALDREVMRRELKAPFSAGPIAPD</sequence>
<evidence type="ECO:0000256" key="1">
    <source>
        <dbReference type="ARBA" id="ARBA00004651"/>
    </source>
</evidence>
<dbReference type="EMBL" id="CP014135">
    <property type="protein sequence ID" value="AMB84768.1"/>
    <property type="molecule type" value="Genomic_DNA"/>
</dbReference>
<dbReference type="Pfam" id="PF00375">
    <property type="entry name" value="SDF"/>
    <property type="match status" value="1"/>
</dbReference>
<organism evidence="10 11">
    <name type="scientific">Pseudomonas agarici</name>
    <dbReference type="NCBI Taxonomy" id="46677"/>
    <lineage>
        <taxon>Bacteria</taxon>
        <taxon>Pseudomonadati</taxon>
        <taxon>Pseudomonadota</taxon>
        <taxon>Gammaproteobacteria</taxon>
        <taxon>Pseudomonadales</taxon>
        <taxon>Pseudomonadaceae</taxon>
        <taxon>Pseudomonas</taxon>
    </lineage>
</organism>
<keyword evidence="4" id="KW-0997">Cell inner membrane</keyword>
<dbReference type="PANTHER" id="PTHR42865">
    <property type="entry name" value="PROTON/GLUTAMATE-ASPARTATE SYMPORTER"/>
    <property type="match status" value="1"/>
</dbReference>
<dbReference type="GO" id="GO:0070778">
    <property type="term" value="P:L-aspartate transmembrane transport"/>
    <property type="evidence" value="ECO:0007669"/>
    <property type="project" value="TreeGrafter"/>
</dbReference>
<feature type="transmembrane region" description="Helical" evidence="9">
    <location>
        <begin position="88"/>
        <end position="110"/>
    </location>
</feature>
<evidence type="ECO:0000313" key="10">
    <source>
        <dbReference type="EMBL" id="AMB84768.1"/>
    </source>
</evidence>
<dbReference type="GO" id="GO:0015141">
    <property type="term" value="F:succinate transmembrane transporter activity"/>
    <property type="evidence" value="ECO:0007669"/>
    <property type="project" value="TreeGrafter"/>
</dbReference>
<dbReference type="PROSITE" id="PS51257">
    <property type="entry name" value="PROKAR_LIPOPROTEIN"/>
    <property type="match status" value="1"/>
</dbReference>
<evidence type="ECO:0000256" key="3">
    <source>
        <dbReference type="ARBA" id="ARBA00022475"/>
    </source>
</evidence>
<dbReference type="Gene3D" id="1.10.3860.10">
    <property type="entry name" value="Sodium:dicarboxylate symporter"/>
    <property type="match status" value="1"/>
</dbReference>
<proteinExistence type="predicted"/>
<keyword evidence="7 9" id="KW-1133">Transmembrane helix</keyword>
<keyword evidence="6" id="KW-0769">Symport</keyword>
<dbReference type="PANTHER" id="PTHR42865:SF1">
    <property type="entry name" value="AEROBIC C4-DICARBOXYLATE TRANSPORT PROTEIN"/>
    <property type="match status" value="1"/>
</dbReference>
<dbReference type="GO" id="GO:0015366">
    <property type="term" value="F:malate:proton symporter activity"/>
    <property type="evidence" value="ECO:0007669"/>
    <property type="project" value="TreeGrafter"/>
</dbReference>
<dbReference type="AlphaFoldDB" id="A0A0X1SY81"/>
<dbReference type="KEGG" id="pagb:AWM79_05365"/>
<comment type="subcellular location">
    <subcellularLocation>
        <location evidence="1">Cell membrane</location>
        <topology evidence="1">Multi-pass membrane protein</topology>
    </subcellularLocation>
</comment>
<dbReference type="PRINTS" id="PR00173">
    <property type="entry name" value="EDTRNSPORT"/>
</dbReference>
<feature type="transmembrane region" description="Helical" evidence="9">
    <location>
        <begin position="275"/>
        <end position="293"/>
    </location>
</feature>
<feature type="transmembrane region" description="Helical" evidence="9">
    <location>
        <begin position="241"/>
        <end position="268"/>
    </location>
</feature>
<dbReference type="GO" id="GO:0005886">
    <property type="term" value="C:plasma membrane"/>
    <property type="evidence" value="ECO:0007669"/>
    <property type="project" value="UniProtKB-SubCell"/>
</dbReference>
<feature type="transmembrane region" description="Helical" evidence="9">
    <location>
        <begin position="51"/>
        <end position="76"/>
    </location>
</feature>
<feature type="transmembrane region" description="Helical" evidence="9">
    <location>
        <begin position="195"/>
        <end position="221"/>
    </location>
</feature>
<evidence type="ECO:0000256" key="7">
    <source>
        <dbReference type="ARBA" id="ARBA00022989"/>
    </source>
</evidence>
<name>A0A0X1SY81_PSEAA</name>
<evidence type="ECO:0000313" key="11">
    <source>
        <dbReference type="Proteomes" id="UP000063229"/>
    </source>
</evidence>
<evidence type="ECO:0000256" key="9">
    <source>
        <dbReference type="SAM" id="Phobius"/>
    </source>
</evidence>
<evidence type="ECO:0000256" key="6">
    <source>
        <dbReference type="ARBA" id="ARBA00022847"/>
    </source>
</evidence>
<dbReference type="STRING" id="46677.AWM79_05365"/>
<feature type="transmembrane region" description="Helical" evidence="9">
    <location>
        <begin position="365"/>
        <end position="390"/>
    </location>
</feature>
<feature type="transmembrane region" description="Helical" evidence="9">
    <location>
        <begin position="165"/>
        <end position="183"/>
    </location>
</feature>
<feature type="transmembrane region" description="Helical" evidence="9">
    <location>
        <begin position="313"/>
        <end position="332"/>
    </location>
</feature>
<keyword evidence="11" id="KW-1185">Reference proteome</keyword>
<dbReference type="Proteomes" id="UP000063229">
    <property type="component" value="Chromosome"/>
</dbReference>
<keyword evidence="2" id="KW-0813">Transport</keyword>
<evidence type="ECO:0000256" key="4">
    <source>
        <dbReference type="ARBA" id="ARBA00022519"/>
    </source>
</evidence>
<protein>
    <recommendedName>
        <fullName evidence="12">Sodium:dicarboxylate symporter</fullName>
    </recommendedName>
</protein>
<keyword evidence="8 9" id="KW-0472">Membrane</keyword>
<gene>
    <name evidence="10" type="ORF">AWM79_05365</name>
</gene>
<accession>A0A0X1SY81</accession>
<dbReference type="FunFam" id="1.10.3860.10:FF:000001">
    <property type="entry name" value="C4-dicarboxylate transport protein"/>
    <property type="match status" value="1"/>
</dbReference>
<feature type="transmembrane region" description="Helical" evidence="9">
    <location>
        <begin position="339"/>
        <end position="359"/>
    </location>
</feature>
<dbReference type="SUPFAM" id="SSF118215">
    <property type="entry name" value="Proton glutamate symport protein"/>
    <property type="match status" value="1"/>
</dbReference>
<reference evidence="10 11" key="1">
    <citation type="submission" date="2016-01" db="EMBL/GenBank/DDBJ databases">
        <authorList>
            <person name="McClelland M."/>
            <person name="Jain A."/>
            <person name="Saraogi P."/>
            <person name="Mendelson R."/>
            <person name="Westerman R."/>
            <person name="SanMiguel P."/>
            <person name="Csonka L."/>
        </authorList>
    </citation>
    <scope>NUCLEOTIDE SEQUENCE [LARGE SCALE GENOMIC DNA]</scope>
    <source>
        <strain evidence="10 11">NCPPB 2472</strain>
    </source>
</reference>
<dbReference type="InterPro" id="IPR036458">
    <property type="entry name" value="Na:dicarbo_symporter_sf"/>
</dbReference>
<keyword evidence="5 9" id="KW-0812">Transmembrane</keyword>
<evidence type="ECO:0000256" key="8">
    <source>
        <dbReference type="ARBA" id="ARBA00023136"/>
    </source>
</evidence>
<evidence type="ECO:0008006" key="12">
    <source>
        <dbReference type="Google" id="ProtNLM"/>
    </source>
</evidence>
<dbReference type="GO" id="GO:0015138">
    <property type="term" value="F:fumarate transmembrane transporter activity"/>
    <property type="evidence" value="ECO:0007669"/>
    <property type="project" value="TreeGrafter"/>
</dbReference>
<feature type="transmembrane region" description="Helical" evidence="9">
    <location>
        <begin position="21"/>
        <end position="39"/>
    </location>
</feature>